<dbReference type="RefSeq" id="WP_014108747.1">
    <property type="nucleotide sequence ID" value="NC_016041.1"/>
</dbReference>
<keyword evidence="1" id="KW-0812">Transmembrane</keyword>
<dbReference type="eggNOG" id="COG3308">
    <property type="taxonomic scope" value="Bacteria"/>
</dbReference>
<dbReference type="EMBL" id="CP003060">
    <property type="protein sequence ID" value="AEP29873.1"/>
    <property type="molecule type" value="Genomic_DNA"/>
</dbReference>
<evidence type="ECO:0000313" key="3">
    <source>
        <dbReference type="Proteomes" id="UP000009282"/>
    </source>
</evidence>
<dbReference type="KEGG" id="gni:GNIT_1760"/>
<proteinExistence type="predicted"/>
<keyword evidence="3" id="KW-1185">Reference proteome</keyword>
<keyword evidence="1" id="KW-1133">Transmembrane helix</keyword>
<dbReference type="AlphaFoldDB" id="G4QGS8"/>
<gene>
    <name evidence="2" type="ordered locus">GNIT_1760</name>
</gene>
<organism evidence="2 3">
    <name type="scientific">Glaciecola nitratireducens (strain JCM 12485 / KCTC 12276 / FR1064)</name>
    <dbReference type="NCBI Taxonomy" id="1085623"/>
    <lineage>
        <taxon>Bacteria</taxon>
        <taxon>Pseudomonadati</taxon>
        <taxon>Pseudomonadota</taxon>
        <taxon>Gammaproteobacteria</taxon>
        <taxon>Alteromonadales</taxon>
        <taxon>Alteromonadaceae</taxon>
        <taxon>Brumicola</taxon>
    </lineage>
</organism>
<accession>G4QGS8</accession>
<feature type="transmembrane region" description="Helical" evidence="1">
    <location>
        <begin position="45"/>
        <end position="62"/>
    </location>
</feature>
<sequence length="150" mass="17212">MSQSDKTIPMSSRVKQLRYLALCSHLALVTWMIVWYFFLPMTADYSFVFKILFYILPLLLPLPGIMQGKPYTHAWASFIVLLYFLHSITVIYAEPTQMLYAIIELVLAISMFVGCSSFARLRGQELGTGLPKLSAVMDEEKERYEGKPNE</sequence>
<dbReference type="STRING" id="1085623.GNIT_1760"/>
<evidence type="ECO:0000256" key="1">
    <source>
        <dbReference type="SAM" id="Phobius"/>
    </source>
</evidence>
<keyword evidence="1" id="KW-0472">Membrane</keyword>
<evidence type="ECO:0000313" key="2">
    <source>
        <dbReference type="EMBL" id="AEP29873.1"/>
    </source>
</evidence>
<dbReference type="InterPro" id="IPR018643">
    <property type="entry name" value="DUF2069_membrane"/>
</dbReference>
<dbReference type="Proteomes" id="UP000009282">
    <property type="component" value="Chromosome"/>
</dbReference>
<feature type="transmembrane region" description="Helical" evidence="1">
    <location>
        <begin position="99"/>
        <end position="119"/>
    </location>
</feature>
<protein>
    <recommendedName>
        <fullName evidence="4">DUF2069 domain-containing protein</fullName>
    </recommendedName>
</protein>
<reference evidence="2 3" key="1">
    <citation type="journal article" date="2011" name="J. Bacteriol.">
        <title>Complete genome sequence of seawater bacterium Glaciecola nitratireducens FR1064T.</title>
        <authorList>
            <person name="Bian F."/>
            <person name="Qin Q.L."/>
            <person name="Xie B.B."/>
            <person name="Shu Y.L."/>
            <person name="Zhang X.Y."/>
            <person name="Yu Y."/>
            <person name="Chen B."/>
            <person name="Chen X.L."/>
            <person name="Zhou B.C."/>
            <person name="Zhang Y.Z."/>
        </authorList>
    </citation>
    <scope>NUCLEOTIDE SEQUENCE [LARGE SCALE GENOMIC DNA]</scope>
    <source>
        <strain evidence="3">JCM 12485 / KCTC 12276 / FR1064</strain>
    </source>
</reference>
<feature type="transmembrane region" description="Helical" evidence="1">
    <location>
        <begin position="74"/>
        <end position="93"/>
    </location>
</feature>
<evidence type="ECO:0008006" key="4">
    <source>
        <dbReference type="Google" id="ProtNLM"/>
    </source>
</evidence>
<dbReference type="HOGENOM" id="CLU_122357_1_1_6"/>
<name>G4QGS8_GLANF</name>
<feature type="transmembrane region" description="Helical" evidence="1">
    <location>
        <begin position="20"/>
        <end position="39"/>
    </location>
</feature>
<dbReference type="Pfam" id="PF09842">
    <property type="entry name" value="DUF2069"/>
    <property type="match status" value="1"/>
</dbReference>